<dbReference type="OrthoDB" id="7715894at2759"/>
<feature type="domain" description="C-type lectin" evidence="2">
    <location>
        <begin position="199"/>
        <end position="316"/>
    </location>
</feature>
<sequence>MEKIIFIILILIILADCKTLTARTAIEPIADPIVVDDVAFFKIGTYRGFTDEGSEYQKSYFLSRYSTAFWAESKAICKAFDLELASMETLAEARALFTMCENHSFLRTLGSTWIWVDAIALTGKSTSDWYWTKSGKKISYPIPWYPGGPDTADQFCMVIGKVNINAKFAFNDVTNYPAFIKLGTFRGLTDNGSEYQKSYYFPIHFRTNWGIAKSLCSSFGLELATMETRAEADSFLDIVEFHQTIRSLGLIWILIDGITSVPRSTTEWFWKKSGNKISFMLPWNPGQPDFYNNRELCLTVGKGNPSHRFGFNDWPCWDTATPFICQKIDFVMH</sequence>
<dbReference type="Gene3D" id="3.10.100.10">
    <property type="entry name" value="Mannose-Binding Protein A, subunit A"/>
    <property type="match status" value="2"/>
</dbReference>
<feature type="chain" id="PRO_5040301888" description="C-type lectin domain-containing protein" evidence="1">
    <location>
        <begin position="18"/>
        <end position="333"/>
    </location>
</feature>
<dbReference type="EMBL" id="OU895878">
    <property type="protein sequence ID" value="CAG9805265.1"/>
    <property type="molecule type" value="Genomic_DNA"/>
</dbReference>
<keyword evidence="4" id="KW-1185">Reference proteome</keyword>
<evidence type="ECO:0000259" key="2">
    <source>
        <dbReference type="PROSITE" id="PS50041"/>
    </source>
</evidence>
<evidence type="ECO:0000256" key="1">
    <source>
        <dbReference type="SAM" id="SignalP"/>
    </source>
</evidence>
<dbReference type="PANTHER" id="PTHR45784">
    <property type="entry name" value="C-TYPE LECTIN DOMAIN FAMILY 20 MEMBER A-RELATED"/>
    <property type="match status" value="1"/>
</dbReference>
<dbReference type="SUPFAM" id="SSF56436">
    <property type="entry name" value="C-type lectin-like"/>
    <property type="match status" value="2"/>
</dbReference>
<dbReference type="InterPro" id="IPR001304">
    <property type="entry name" value="C-type_lectin-like"/>
</dbReference>
<organism evidence="3 4">
    <name type="scientific">Chironomus riparius</name>
    <dbReference type="NCBI Taxonomy" id="315576"/>
    <lineage>
        <taxon>Eukaryota</taxon>
        <taxon>Metazoa</taxon>
        <taxon>Ecdysozoa</taxon>
        <taxon>Arthropoda</taxon>
        <taxon>Hexapoda</taxon>
        <taxon>Insecta</taxon>
        <taxon>Pterygota</taxon>
        <taxon>Neoptera</taxon>
        <taxon>Endopterygota</taxon>
        <taxon>Diptera</taxon>
        <taxon>Nematocera</taxon>
        <taxon>Chironomoidea</taxon>
        <taxon>Chironomidae</taxon>
        <taxon>Chironominae</taxon>
        <taxon>Chironomus</taxon>
    </lineage>
</organism>
<evidence type="ECO:0000313" key="4">
    <source>
        <dbReference type="Proteomes" id="UP001153620"/>
    </source>
</evidence>
<keyword evidence="1" id="KW-0732">Signal</keyword>
<dbReference type="Proteomes" id="UP001153620">
    <property type="component" value="Chromosome 2"/>
</dbReference>
<proteinExistence type="predicted"/>
<dbReference type="AlphaFoldDB" id="A0A9N9RWQ0"/>
<reference evidence="3" key="1">
    <citation type="submission" date="2022-01" db="EMBL/GenBank/DDBJ databases">
        <authorList>
            <person name="King R."/>
        </authorList>
    </citation>
    <scope>NUCLEOTIDE SEQUENCE</scope>
</reference>
<protein>
    <recommendedName>
        <fullName evidence="2">C-type lectin domain-containing protein</fullName>
    </recommendedName>
</protein>
<name>A0A9N9RWQ0_9DIPT</name>
<dbReference type="CDD" id="cd00037">
    <property type="entry name" value="CLECT"/>
    <property type="match status" value="2"/>
</dbReference>
<reference evidence="3" key="2">
    <citation type="submission" date="2022-10" db="EMBL/GenBank/DDBJ databases">
        <authorList>
            <consortium name="ENA_rothamsted_submissions"/>
            <consortium name="culmorum"/>
            <person name="King R."/>
        </authorList>
    </citation>
    <scope>NUCLEOTIDE SEQUENCE</scope>
</reference>
<accession>A0A9N9RWQ0</accession>
<evidence type="ECO:0000313" key="3">
    <source>
        <dbReference type="EMBL" id="CAG9805265.1"/>
    </source>
</evidence>
<feature type="signal peptide" evidence="1">
    <location>
        <begin position="1"/>
        <end position="17"/>
    </location>
</feature>
<dbReference type="InterPro" id="IPR016187">
    <property type="entry name" value="CTDL_fold"/>
</dbReference>
<feature type="domain" description="C-type lectin" evidence="2">
    <location>
        <begin position="60"/>
        <end position="159"/>
    </location>
</feature>
<gene>
    <name evidence="3" type="ORF">CHIRRI_LOCUS8139</name>
</gene>
<dbReference type="SMART" id="SM00034">
    <property type="entry name" value="CLECT"/>
    <property type="match status" value="2"/>
</dbReference>
<dbReference type="PROSITE" id="PS50041">
    <property type="entry name" value="C_TYPE_LECTIN_2"/>
    <property type="match status" value="2"/>
</dbReference>
<dbReference type="InterPro" id="IPR016186">
    <property type="entry name" value="C-type_lectin-like/link_sf"/>
</dbReference>
<dbReference type="PANTHER" id="PTHR45784:SF3">
    <property type="entry name" value="C-TYPE LECTIN DOMAIN FAMILY 4 MEMBER K-LIKE-RELATED"/>
    <property type="match status" value="1"/>
</dbReference>